<name>A0A345Y5Q4_9NEIS</name>
<evidence type="ECO:0000313" key="4">
    <source>
        <dbReference type="Proteomes" id="UP000290682"/>
    </source>
</evidence>
<dbReference type="KEGG" id="ccah:DWG20_07330"/>
<dbReference type="Proteomes" id="UP000254537">
    <property type="component" value="Chromosome"/>
</dbReference>
<proteinExistence type="predicted"/>
<keyword evidence="4" id="KW-1185">Reference proteome</keyword>
<accession>A0A345Y5Q4</accession>
<protein>
    <submittedName>
        <fullName evidence="1">SRPBCC family protein</fullName>
    </submittedName>
</protein>
<dbReference type="EMBL" id="REGR01000007">
    <property type="protein sequence ID" value="RXZ43714.1"/>
    <property type="molecule type" value="Genomic_DNA"/>
</dbReference>
<dbReference type="SUPFAM" id="SSF55961">
    <property type="entry name" value="Bet v1-like"/>
    <property type="match status" value="1"/>
</dbReference>
<dbReference type="InterPro" id="IPR023393">
    <property type="entry name" value="START-like_dom_sf"/>
</dbReference>
<evidence type="ECO:0000313" key="3">
    <source>
        <dbReference type="Proteomes" id="UP000254537"/>
    </source>
</evidence>
<dbReference type="EMBL" id="CP031337">
    <property type="protein sequence ID" value="AXK39256.1"/>
    <property type="molecule type" value="Genomic_DNA"/>
</dbReference>
<dbReference type="OrthoDB" id="880456at2"/>
<evidence type="ECO:0000313" key="2">
    <source>
        <dbReference type="EMBL" id="RXZ43714.1"/>
    </source>
</evidence>
<sequence length="132" mass="14633">MTTNEAKTISVTIERAPGEVYAFLCAPENFPRWASGLCQSIAPAGSAWLAETPNGPMTVRFTPRNDFGVVDHRVDPSPDVEIYVPMRVLANGDGSEVIFTLFRLTGMSDTQFAEDLRWVERDLKALKALLEE</sequence>
<organism evidence="1 3">
    <name type="scientific">Crenobacter cavernae</name>
    <dbReference type="NCBI Taxonomy" id="2290923"/>
    <lineage>
        <taxon>Bacteria</taxon>
        <taxon>Pseudomonadati</taxon>
        <taxon>Pseudomonadota</taxon>
        <taxon>Betaproteobacteria</taxon>
        <taxon>Neisseriales</taxon>
        <taxon>Neisseriaceae</taxon>
        <taxon>Crenobacter</taxon>
    </lineage>
</organism>
<gene>
    <name evidence="1" type="ORF">DWG20_07330</name>
    <name evidence="2" type="ORF">EBB06_08890</name>
</gene>
<dbReference type="Proteomes" id="UP000290682">
    <property type="component" value="Unassembled WGS sequence"/>
</dbReference>
<dbReference type="AlphaFoldDB" id="A0A345Y5Q4"/>
<dbReference type="Gene3D" id="3.30.530.20">
    <property type="match status" value="1"/>
</dbReference>
<evidence type="ECO:0000313" key="1">
    <source>
        <dbReference type="EMBL" id="AXK39256.1"/>
    </source>
</evidence>
<reference evidence="1 3" key="1">
    <citation type="submission" date="2018-07" db="EMBL/GenBank/DDBJ databases">
        <title>Crenobacter cavernae sp. nov., isolated from a karst cave.</title>
        <authorList>
            <person name="Zhu H."/>
        </authorList>
    </citation>
    <scope>NUCLEOTIDE SEQUENCE [LARGE SCALE GENOMIC DNA]</scope>
    <source>
        <strain evidence="1 3">K1W11S-77</strain>
    </source>
</reference>
<dbReference type="RefSeq" id="WP_115433191.1">
    <property type="nucleotide sequence ID" value="NZ_CP031337.1"/>
</dbReference>
<reference evidence="2 4" key="2">
    <citation type="submission" date="2018-10" db="EMBL/GenBank/DDBJ databases">
        <title>Draft genome of Fastidiocella sp. strain 375T, a bacterium isolated from a karstic cave dripping water.</title>
        <authorList>
            <person name="Coelho C."/>
            <person name="Verissimo A."/>
            <person name="Tiago I."/>
        </authorList>
    </citation>
    <scope>NUCLEOTIDE SEQUENCE [LARGE SCALE GENOMIC DNA]</scope>
    <source>
        <strain evidence="2 4">CAVE-375</strain>
    </source>
</reference>